<evidence type="ECO:0000313" key="5">
    <source>
        <dbReference type="Proteomes" id="UP000325313"/>
    </source>
</evidence>
<evidence type="ECO:0000256" key="1">
    <source>
        <dbReference type="SAM" id="MobiDB-lite"/>
    </source>
</evidence>
<gene>
    <name evidence="2" type="ORF">PGT21_020248</name>
    <name evidence="3" type="ORF">PGTUg99_006281</name>
</gene>
<feature type="region of interest" description="Disordered" evidence="1">
    <location>
        <begin position="1"/>
        <end position="36"/>
    </location>
</feature>
<name>A0A5B0M742_PUCGR</name>
<dbReference type="Proteomes" id="UP000324748">
    <property type="component" value="Unassembled WGS sequence"/>
</dbReference>
<dbReference type="OrthoDB" id="10290618at2759"/>
<proteinExistence type="predicted"/>
<protein>
    <submittedName>
        <fullName evidence="2">Uncharacterized protein</fullName>
    </submittedName>
</protein>
<dbReference type="Proteomes" id="UP000325313">
    <property type="component" value="Unassembled WGS sequence"/>
</dbReference>
<feature type="compositionally biased region" description="Polar residues" evidence="1">
    <location>
        <begin position="1"/>
        <end position="23"/>
    </location>
</feature>
<sequence length="548" mass="63838">MSYLQDPTQKSKSGPEGGSTSYSPMDPVIGLGTSTDLPNSKIRQDFEDRVMRPLYKCDVDSLALRLKDEASENFEILARDLMNQFGRIVDGLPTPAVNHQPGTLNLELSLAPAQPFPKNFDRVGGRISRRMSGFWHLLQNNDHFHPDISEPIPSQQTSKKINRWVMMFRLNDIWVEFLAISAQHNLLSRNLLHSFLNDVNAEHGISNWVMGKFLPFFDITTTYLSYDLKLALEESRFTADIHSLLKHLNPSTWQAVVRTILIAQIKTVSYKHEKQPRINELLELLIKFEKATPLDRKTPYKSVHDSRVIAFVTSLINHIMETPEAKRRRHAGSGVLDQFEVLRHYYLNNMSRYMLQYHIRDVSDENMAKLREKSVYPQLQAYDEAAMLYSDALNSAYAKYGELLQKLPEIELEEKRTELPGFRLIYLTNRSQRNHASIFSLGTDEELPVKYEQPIPTEGFIGIEKPNYRLRHLLDRDRNSYPVWRKIMDENHRESKSPHPMPSTISFLEEESRQIRFTLQEILPRLPLAEQISKLEEMLKYPFYEDYR</sequence>
<evidence type="ECO:0000313" key="4">
    <source>
        <dbReference type="Proteomes" id="UP000324748"/>
    </source>
</evidence>
<comment type="caution">
    <text evidence="2">The sequence shown here is derived from an EMBL/GenBank/DDBJ whole genome shotgun (WGS) entry which is preliminary data.</text>
</comment>
<dbReference type="AlphaFoldDB" id="A0A5B0M742"/>
<evidence type="ECO:0000313" key="2">
    <source>
        <dbReference type="EMBL" id="KAA1071820.1"/>
    </source>
</evidence>
<dbReference type="EMBL" id="VSWC01000170">
    <property type="protein sequence ID" value="KAA1071820.1"/>
    <property type="molecule type" value="Genomic_DNA"/>
</dbReference>
<keyword evidence="4" id="KW-1185">Reference proteome</keyword>
<reference evidence="4 5" key="1">
    <citation type="submission" date="2019-05" db="EMBL/GenBank/DDBJ databases">
        <title>Emergence of the Ug99 lineage of the wheat stem rust pathogen through somatic hybridization.</title>
        <authorList>
            <person name="Li F."/>
            <person name="Upadhyaya N.M."/>
            <person name="Sperschneider J."/>
            <person name="Matny O."/>
            <person name="Nguyen-Phuc H."/>
            <person name="Mago R."/>
            <person name="Raley C."/>
            <person name="Miller M.E."/>
            <person name="Silverstein K.A.T."/>
            <person name="Henningsen E."/>
            <person name="Hirsch C.D."/>
            <person name="Visser B."/>
            <person name="Pretorius Z.A."/>
            <person name="Steffenson B.J."/>
            <person name="Schwessinger B."/>
            <person name="Dodds P.N."/>
            <person name="Figueroa M."/>
        </authorList>
    </citation>
    <scope>NUCLEOTIDE SEQUENCE [LARGE SCALE GENOMIC DNA]</scope>
    <source>
        <strain evidence="2">21-0</strain>
        <strain evidence="3 5">Ug99</strain>
    </source>
</reference>
<evidence type="ECO:0000313" key="3">
    <source>
        <dbReference type="EMBL" id="KAA1125838.1"/>
    </source>
</evidence>
<dbReference type="EMBL" id="VDEP01000174">
    <property type="protein sequence ID" value="KAA1125838.1"/>
    <property type="molecule type" value="Genomic_DNA"/>
</dbReference>
<accession>A0A5B0M742</accession>
<organism evidence="2 4">
    <name type="scientific">Puccinia graminis f. sp. tritici</name>
    <dbReference type="NCBI Taxonomy" id="56615"/>
    <lineage>
        <taxon>Eukaryota</taxon>
        <taxon>Fungi</taxon>
        <taxon>Dikarya</taxon>
        <taxon>Basidiomycota</taxon>
        <taxon>Pucciniomycotina</taxon>
        <taxon>Pucciniomycetes</taxon>
        <taxon>Pucciniales</taxon>
        <taxon>Pucciniaceae</taxon>
        <taxon>Puccinia</taxon>
    </lineage>
</organism>